<protein>
    <submittedName>
        <fullName evidence="2">CAP domain-containing protein</fullName>
    </submittedName>
</protein>
<comment type="caution">
    <text evidence="2">The sequence shown here is derived from an EMBL/GenBank/DDBJ whole genome shotgun (WGS) entry which is preliminary data.</text>
</comment>
<dbReference type="EMBL" id="JBHSZQ010000020">
    <property type="protein sequence ID" value="MFC7126266.1"/>
    <property type="molecule type" value="Genomic_DNA"/>
</dbReference>
<evidence type="ECO:0000259" key="1">
    <source>
        <dbReference type="Pfam" id="PF00188"/>
    </source>
</evidence>
<dbReference type="AlphaFoldDB" id="A0ABD5X4Z0"/>
<dbReference type="Gene3D" id="3.40.33.10">
    <property type="entry name" value="CAP"/>
    <property type="match status" value="1"/>
</dbReference>
<organism evidence="2 3">
    <name type="scientific">Halovenus rubra</name>
    <dbReference type="NCBI Taxonomy" id="869890"/>
    <lineage>
        <taxon>Archaea</taxon>
        <taxon>Methanobacteriati</taxon>
        <taxon>Methanobacteriota</taxon>
        <taxon>Stenosarchaea group</taxon>
        <taxon>Halobacteria</taxon>
        <taxon>Halobacteriales</taxon>
        <taxon>Haloarculaceae</taxon>
        <taxon>Halovenus</taxon>
    </lineage>
</organism>
<dbReference type="InterPro" id="IPR035940">
    <property type="entry name" value="CAP_sf"/>
</dbReference>
<sequence length="190" mass="20758">MAESSSFVSSGSRRTLVAVVVCLFFVVGGVGVVVAVDDVPGSDRLPTWSEVSPSLEIDEPVTEQFIHEGINDARQDRNLRALSLDEELTAVARNHSEDMASRGFFNHTTPNGIGPETRVRRAGAECTAVSENIVELQRNNHEEPLAENAVEAWLNSPGHLMNIVAENWTRTGIGVYTTDDNVYVTQLFCS</sequence>
<reference evidence="2 3" key="1">
    <citation type="journal article" date="2014" name="Int. J. Syst. Evol. Microbiol.">
        <title>Complete genome sequence of Corynebacterium casei LMG S-19264T (=DSM 44701T), isolated from a smear-ripened cheese.</title>
        <authorList>
            <consortium name="US DOE Joint Genome Institute (JGI-PGF)"/>
            <person name="Walter F."/>
            <person name="Albersmeier A."/>
            <person name="Kalinowski J."/>
            <person name="Ruckert C."/>
        </authorList>
    </citation>
    <scope>NUCLEOTIDE SEQUENCE [LARGE SCALE GENOMIC DNA]</scope>
    <source>
        <strain evidence="2 3">CGMCC 4.7215</strain>
    </source>
</reference>
<dbReference type="PANTHER" id="PTHR31157">
    <property type="entry name" value="SCP DOMAIN-CONTAINING PROTEIN"/>
    <property type="match status" value="1"/>
</dbReference>
<dbReference type="Proteomes" id="UP001596414">
    <property type="component" value="Unassembled WGS sequence"/>
</dbReference>
<accession>A0ABD5X4Z0</accession>
<dbReference type="CDD" id="cd05379">
    <property type="entry name" value="CAP_bacterial"/>
    <property type="match status" value="1"/>
</dbReference>
<proteinExistence type="predicted"/>
<dbReference type="InterPro" id="IPR014044">
    <property type="entry name" value="CAP_dom"/>
</dbReference>
<gene>
    <name evidence="2" type="ORF">ACFQJ7_09505</name>
</gene>
<dbReference type="Pfam" id="PF00188">
    <property type="entry name" value="CAP"/>
    <property type="match status" value="1"/>
</dbReference>
<name>A0ABD5X4Z0_9EURY</name>
<evidence type="ECO:0000313" key="3">
    <source>
        <dbReference type="Proteomes" id="UP001596414"/>
    </source>
</evidence>
<evidence type="ECO:0000313" key="2">
    <source>
        <dbReference type="EMBL" id="MFC7126266.1"/>
    </source>
</evidence>
<dbReference type="SUPFAM" id="SSF55797">
    <property type="entry name" value="PR-1-like"/>
    <property type="match status" value="1"/>
</dbReference>
<feature type="domain" description="SCP" evidence="1">
    <location>
        <begin position="70"/>
        <end position="188"/>
    </location>
</feature>
<dbReference type="RefSeq" id="WP_267635819.1">
    <property type="nucleotide sequence ID" value="NZ_JAODIY010000001.1"/>
</dbReference>
<dbReference type="PANTHER" id="PTHR31157:SF1">
    <property type="entry name" value="SCP DOMAIN-CONTAINING PROTEIN"/>
    <property type="match status" value="1"/>
</dbReference>